<gene>
    <name evidence="1" type="ORF">KC19_1G135200</name>
</gene>
<evidence type="ECO:0000313" key="2">
    <source>
        <dbReference type="Proteomes" id="UP000822688"/>
    </source>
</evidence>
<proteinExistence type="predicted"/>
<comment type="caution">
    <text evidence="1">The sequence shown here is derived from an EMBL/GenBank/DDBJ whole genome shotgun (WGS) entry which is preliminary data.</text>
</comment>
<protein>
    <submittedName>
        <fullName evidence="1">Uncharacterized protein</fullName>
    </submittedName>
</protein>
<dbReference type="Proteomes" id="UP000822688">
    <property type="component" value="Chromosome 1"/>
</dbReference>
<evidence type="ECO:0000313" key="1">
    <source>
        <dbReference type="EMBL" id="KAG0590914.1"/>
    </source>
</evidence>
<accession>A0A8T0J4S9</accession>
<keyword evidence="2" id="KW-1185">Reference proteome</keyword>
<dbReference type="EMBL" id="CM026421">
    <property type="protein sequence ID" value="KAG0590914.1"/>
    <property type="molecule type" value="Genomic_DNA"/>
</dbReference>
<dbReference type="AlphaFoldDB" id="A0A8T0J4S9"/>
<sequence length="170" mass="19219">MEAAGLGGNSLLPRDENQAFVNIAISLRLNFCCTISTVEQASLWLSAPDPRRSEDTLCGEQIVAGVMTSFYVLCHVSKRLICKCKIPWSPRLHGFLDQVQFSRNPCRLQRVTTAVVFCKAYIGESFSIIDPHYSTLVGKFESSERILELPYLTVTQGRSKWSPRQWFIEV</sequence>
<organism evidence="1 2">
    <name type="scientific">Ceratodon purpureus</name>
    <name type="common">Fire moss</name>
    <name type="synonym">Dicranum purpureum</name>
    <dbReference type="NCBI Taxonomy" id="3225"/>
    <lineage>
        <taxon>Eukaryota</taxon>
        <taxon>Viridiplantae</taxon>
        <taxon>Streptophyta</taxon>
        <taxon>Embryophyta</taxon>
        <taxon>Bryophyta</taxon>
        <taxon>Bryophytina</taxon>
        <taxon>Bryopsida</taxon>
        <taxon>Dicranidae</taxon>
        <taxon>Pseudoditrichales</taxon>
        <taxon>Ditrichaceae</taxon>
        <taxon>Ceratodon</taxon>
    </lineage>
</organism>
<name>A0A8T0J4S9_CERPU</name>
<reference evidence="1" key="1">
    <citation type="submission" date="2020-06" db="EMBL/GenBank/DDBJ databases">
        <title>WGS assembly of Ceratodon purpureus strain R40.</title>
        <authorList>
            <person name="Carey S.B."/>
            <person name="Jenkins J."/>
            <person name="Shu S."/>
            <person name="Lovell J.T."/>
            <person name="Sreedasyam A."/>
            <person name="Maumus F."/>
            <person name="Tiley G.P."/>
            <person name="Fernandez-Pozo N."/>
            <person name="Barry K."/>
            <person name="Chen C."/>
            <person name="Wang M."/>
            <person name="Lipzen A."/>
            <person name="Daum C."/>
            <person name="Saski C.A."/>
            <person name="Payton A.C."/>
            <person name="Mcbreen J.C."/>
            <person name="Conrad R.E."/>
            <person name="Kollar L.M."/>
            <person name="Olsson S."/>
            <person name="Huttunen S."/>
            <person name="Landis J.B."/>
            <person name="Wickett N.J."/>
            <person name="Johnson M.G."/>
            <person name="Rensing S.A."/>
            <person name="Grimwood J."/>
            <person name="Schmutz J."/>
            <person name="Mcdaniel S.F."/>
        </authorList>
    </citation>
    <scope>NUCLEOTIDE SEQUENCE</scope>
    <source>
        <strain evidence="1">R40</strain>
    </source>
</reference>